<evidence type="ECO:0000313" key="3">
    <source>
        <dbReference type="Proteomes" id="UP000572212"/>
    </source>
</evidence>
<accession>A0A841RK40</accession>
<dbReference type="InterPro" id="IPR014852">
    <property type="entry name" value="YwhD"/>
</dbReference>
<keyword evidence="3" id="KW-1185">Reference proteome</keyword>
<feature type="region of interest" description="Disordered" evidence="1">
    <location>
        <begin position="1"/>
        <end position="25"/>
    </location>
</feature>
<dbReference type="RefSeq" id="WP_184247542.1">
    <property type="nucleotide sequence ID" value="NZ_BAAACU010000053.1"/>
</dbReference>
<evidence type="ECO:0008006" key="4">
    <source>
        <dbReference type="Google" id="ProtNLM"/>
    </source>
</evidence>
<evidence type="ECO:0000313" key="2">
    <source>
        <dbReference type="EMBL" id="MBB6513071.1"/>
    </source>
</evidence>
<sequence length="171" mass="19652">MSEEKKTQKKTNQFTILKDDSTDGHGGYGVGSVSLENVTPVIVDPQEERAFIDMGAMHGRSEIERRVKIIPNKDEVPNGKLYWIVWVTVERGQDGPYYYGVTGCEIVVDRSIKRAYKSMPEHVNRMDKSLKGHVIVEDMDETSRNLLRDFLKDYDIDMWERASEDLKKALP</sequence>
<dbReference type="EMBL" id="JACHON010000007">
    <property type="protein sequence ID" value="MBB6513071.1"/>
    <property type="molecule type" value="Genomic_DNA"/>
</dbReference>
<protein>
    <recommendedName>
        <fullName evidence="4">YwhD family protein</fullName>
    </recommendedName>
</protein>
<organism evidence="2 3">
    <name type="scientific">Gracilibacillus halotolerans</name>
    <dbReference type="NCBI Taxonomy" id="74386"/>
    <lineage>
        <taxon>Bacteria</taxon>
        <taxon>Bacillati</taxon>
        <taxon>Bacillota</taxon>
        <taxon>Bacilli</taxon>
        <taxon>Bacillales</taxon>
        <taxon>Bacillaceae</taxon>
        <taxon>Gracilibacillus</taxon>
    </lineage>
</organism>
<dbReference type="Pfam" id="PF08741">
    <property type="entry name" value="YwhD"/>
    <property type="match status" value="1"/>
</dbReference>
<name>A0A841RK40_9BACI</name>
<reference evidence="2 3" key="1">
    <citation type="submission" date="2020-08" db="EMBL/GenBank/DDBJ databases">
        <title>Genomic Encyclopedia of Type Strains, Phase IV (KMG-IV): sequencing the most valuable type-strain genomes for metagenomic binning, comparative biology and taxonomic classification.</title>
        <authorList>
            <person name="Goeker M."/>
        </authorList>
    </citation>
    <scope>NUCLEOTIDE SEQUENCE [LARGE SCALE GENOMIC DNA]</scope>
    <source>
        <strain evidence="2 3">DSM 11805</strain>
    </source>
</reference>
<gene>
    <name evidence="2" type="ORF">GGQ92_001861</name>
</gene>
<evidence type="ECO:0000256" key="1">
    <source>
        <dbReference type="SAM" id="MobiDB-lite"/>
    </source>
</evidence>
<proteinExistence type="predicted"/>
<dbReference type="AlphaFoldDB" id="A0A841RK40"/>
<dbReference type="Proteomes" id="UP000572212">
    <property type="component" value="Unassembled WGS sequence"/>
</dbReference>
<comment type="caution">
    <text evidence="2">The sequence shown here is derived from an EMBL/GenBank/DDBJ whole genome shotgun (WGS) entry which is preliminary data.</text>
</comment>